<protein>
    <recommendedName>
        <fullName evidence="7">GYF domain-containing protein</fullName>
    </recommendedName>
</protein>
<dbReference type="InterPro" id="IPR036885">
    <property type="entry name" value="SWIB_MDM2_dom_sf"/>
</dbReference>
<dbReference type="SUPFAM" id="SSF47592">
    <property type="entry name" value="SWIB/MDM2 domain"/>
    <property type="match status" value="1"/>
</dbReference>
<feature type="compositionally biased region" description="Low complexity" evidence="1">
    <location>
        <begin position="372"/>
        <end position="384"/>
    </location>
</feature>
<feature type="compositionally biased region" description="Acidic residues" evidence="1">
    <location>
        <begin position="461"/>
        <end position="470"/>
    </location>
</feature>
<dbReference type="InterPro" id="IPR003121">
    <property type="entry name" value="SWIB_MDM2_domain"/>
</dbReference>
<feature type="domain" description="GYF" evidence="2">
    <location>
        <begin position="484"/>
        <end position="538"/>
    </location>
</feature>
<reference evidence="6" key="1">
    <citation type="journal article" date="2018" name="Gigascience">
        <title>Genome assembly of the Pink Ipe (Handroanthus impetiginosus, Bignoniaceae), a highly valued, ecologically keystone Neotropical timber forest tree.</title>
        <authorList>
            <person name="Silva-Junior O.B."/>
            <person name="Grattapaglia D."/>
            <person name="Novaes E."/>
            <person name="Collevatti R.G."/>
        </authorList>
    </citation>
    <scope>NUCLEOTIDE SEQUENCE [LARGE SCALE GENOMIC DNA]</scope>
    <source>
        <strain evidence="6">cv. UFG-1</strain>
    </source>
</reference>
<dbReference type="PROSITE" id="PS51925">
    <property type="entry name" value="SWIB_MDM2"/>
    <property type="match status" value="1"/>
</dbReference>
<feature type="domain" description="DM2" evidence="4">
    <location>
        <begin position="28"/>
        <end position="111"/>
    </location>
</feature>
<evidence type="ECO:0000259" key="2">
    <source>
        <dbReference type="PROSITE" id="PS50829"/>
    </source>
</evidence>
<comment type="caution">
    <text evidence="5">The sequence shown here is derived from an EMBL/GenBank/DDBJ whole genome shotgun (WGS) entry which is preliminary data.</text>
</comment>
<dbReference type="EMBL" id="NKXS01001402">
    <property type="protein sequence ID" value="PIN18759.1"/>
    <property type="molecule type" value="Genomic_DNA"/>
</dbReference>
<dbReference type="Gene3D" id="3.30.1490.40">
    <property type="match status" value="1"/>
</dbReference>
<dbReference type="Pfam" id="PF03126">
    <property type="entry name" value="Plus-3"/>
    <property type="match status" value="1"/>
</dbReference>
<dbReference type="InterPro" id="IPR003169">
    <property type="entry name" value="GYF"/>
</dbReference>
<dbReference type="Pfam" id="PF25980">
    <property type="entry name" value="NERD_plant"/>
    <property type="match status" value="1"/>
</dbReference>
<keyword evidence="6" id="KW-1185">Reference proteome</keyword>
<dbReference type="InterPro" id="IPR004343">
    <property type="entry name" value="Plus-3_dom"/>
</dbReference>
<dbReference type="SMART" id="SM00719">
    <property type="entry name" value="Plus3"/>
    <property type="match status" value="1"/>
</dbReference>
<dbReference type="PANTHER" id="PTHR46851:SF11">
    <property type="entry name" value="GYF DOMAIN-CONTAINING PROTEIN"/>
    <property type="match status" value="1"/>
</dbReference>
<dbReference type="Gene3D" id="3.90.70.200">
    <property type="entry name" value="Plus-3 domain"/>
    <property type="match status" value="1"/>
</dbReference>
<feature type="compositionally biased region" description="Basic and acidic residues" evidence="1">
    <location>
        <begin position="444"/>
        <end position="453"/>
    </location>
</feature>
<feature type="region of interest" description="Disordered" evidence="1">
    <location>
        <begin position="344"/>
        <end position="485"/>
    </location>
</feature>
<dbReference type="InterPro" id="IPR058668">
    <property type="entry name" value="NERD_dom"/>
</dbReference>
<dbReference type="InterPro" id="IPR036128">
    <property type="entry name" value="Plus3-like_sf"/>
</dbReference>
<dbReference type="InterPro" id="IPR035445">
    <property type="entry name" value="GYF-like_dom_sf"/>
</dbReference>
<dbReference type="OrthoDB" id="6415790at2759"/>
<dbReference type="GO" id="GO:0003677">
    <property type="term" value="F:DNA binding"/>
    <property type="evidence" value="ECO:0007669"/>
    <property type="project" value="InterPro"/>
</dbReference>
<dbReference type="Pfam" id="PF02201">
    <property type="entry name" value="SWIB"/>
    <property type="match status" value="1"/>
</dbReference>
<dbReference type="Pfam" id="PF02213">
    <property type="entry name" value="GYF"/>
    <property type="match status" value="1"/>
</dbReference>
<evidence type="ECO:0000259" key="3">
    <source>
        <dbReference type="PROSITE" id="PS51360"/>
    </source>
</evidence>
<dbReference type="PANTHER" id="PTHR46851">
    <property type="entry name" value="OS01G0884500 PROTEIN"/>
    <property type="match status" value="1"/>
</dbReference>
<dbReference type="SUPFAM" id="SSF159042">
    <property type="entry name" value="Plus3-like"/>
    <property type="match status" value="1"/>
</dbReference>
<dbReference type="SMART" id="SM00444">
    <property type="entry name" value="GYF"/>
    <property type="match status" value="1"/>
</dbReference>
<accession>A0A2G9HMK3</accession>
<organism evidence="5 6">
    <name type="scientific">Handroanthus impetiginosus</name>
    <dbReference type="NCBI Taxonomy" id="429701"/>
    <lineage>
        <taxon>Eukaryota</taxon>
        <taxon>Viridiplantae</taxon>
        <taxon>Streptophyta</taxon>
        <taxon>Embryophyta</taxon>
        <taxon>Tracheophyta</taxon>
        <taxon>Spermatophyta</taxon>
        <taxon>Magnoliopsida</taxon>
        <taxon>eudicotyledons</taxon>
        <taxon>Gunneridae</taxon>
        <taxon>Pentapetalae</taxon>
        <taxon>asterids</taxon>
        <taxon>lamiids</taxon>
        <taxon>Lamiales</taxon>
        <taxon>Bignoniaceae</taxon>
        <taxon>Crescentiina</taxon>
        <taxon>Tabebuia alliance</taxon>
        <taxon>Handroanthus</taxon>
    </lineage>
</organism>
<dbReference type="Gene3D" id="1.10.245.10">
    <property type="entry name" value="SWIB/MDM2 domain"/>
    <property type="match status" value="1"/>
</dbReference>
<dbReference type="SUPFAM" id="SSF55277">
    <property type="entry name" value="GYF domain"/>
    <property type="match status" value="1"/>
</dbReference>
<dbReference type="PROSITE" id="PS51360">
    <property type="entry name" value="PLUS3"/>
    <property type="match status" value="1"/>
</dbReference>
<evidence type="ECO:0000256" key="1">
    <source>
        <dbReference type="SAM" id="MobiDB-lite"/>
    </source>
</evidence>
<name>A0A2G9HMK3_9LAMI</name>
<dbReference type="AlphaFoldDB" id="A0A2G9HMK3"/>
<dbReference type="CDD" id="cd10567">
    <property type="entry name" value="SWIB-MDM2_like"/>
    <property type="match status" value="1"/>
</dbReference>
<dbReference type="PROSITE" id="PS50829">
    <property type="entry name" value="GYF"/>
    <property type="match status" value="1"/>
</dbReference>
<gene>
    <name evidence="5" type="ORF">CDL12_08564</name>
</gene>
<evidence type="ECO:0000259" key="4">
    <source>
        <dbReference type="PROSITE" id="PS51925"/>
    </source>
</evidence>
<feature type="domain" description="Plus3" evidence="3">
    <location>
        <begin position="158"/>
        <end position="287"/>
    </location>
</feature>
<dbReference type="STRING" id="429701.A0A2G9HMK3"/>
<evidence type="ECO:0000313" key="6">
    <source>
        <dbReference type="Proteomes" id="UP000231279"/>
    </source>
</evidence>
<dbReference type="Proteomes" id="UP000231279">
    <property type="component" value="Unassembled WGS sequence"/>
</dbReference>
<proteinExistence type="predicted"/>
<sequence>MKDDFWVAESNGKPFVCKKRKRRVAKRKLEFRGWGSKPLIEFLEAIGQDTSKKHSRHDVATFITKYINDKGLASAEKKKKVLCDERLYDLFLKKSMSRIKIYDMLEEHFAENHDDSDDEFLDSSEEEDYGEKRSLGSKYNPTVQKKKVPKTRKSCFAAVIPENIKLIYLKRSLIQELLKVPESFEFKIIGSFVRMKSDPNDIFQKNLFQLQQVTGVEKISGDGDANTEACLKVSNFFKDISLCMLSDDNFSEEEIEDVRDRIKAGLLKRPTVNELESKAKILHVDITKHWIAKEISLLQKLIDRANEKGWRRELFEYLERRKLLQTPSEQEKLLHKIPEVIAEELEPETTVGDASEKAEGSGSPKSILRGNSDISSGDASGSGDLVSPSEVILGDSPTLKVQNEDVVPVDDPKDDQPADDTTEGQVQIPDVIGDGSNRMTQAVDPREKPEQVVDRTQVIDLSDDESEDEDSKGKDQSTGDYPGDFIWQYADPQGQTQGPFSLYSLKRWSDANYFHSGFRVWKSGQKSEEGVLLVDVLRRFFPR</sequence>
<evidence type="ECO:0000313" key="5">
    <source>
        <dbReference type="EMBL" id="PIN18759.1"/>
    </source>
</evidence>
<evidence type="ECO:0008006" key="7">
    <source>
        <dbReference type="Google" id="ProtNLM"/>
    </source>
</evidence>
<dbReference type="InterPro" id="IPR045894">
    <property type="entry name" value="At5g08430-like"/>
</dbReference>